<comment type="caution">
    <text evidence="3">The sequence shown here is derived from an EMBL/GenBank/DDBJ whole genome shotgun (WGS) entry which is preliminary data.</text>
</comment>
<dbReference type="EMBL" id="BQMJ01000049">
    <property type="protein sequence ID" value="GJQ13950.1"/>
    <property type="molecule type" value="Genomic_DNA"/>
</dbReference>
<evidence type="ECO:0000313" key="4">
    <source>
        <dbReference type="Proteomes" id="UP001061958"/>
    </source>
</evidence>
<evidence type="ECO:0000313" key="3">
    <source>
        <dbReference type="EMBL" id="GJQ13950.1"/>
    </source>
</evidence>
<dbReference type="AlphaFoldDB" id="A0A9C7Q148"/>
<dbReference type="Pfam" id="PF05160">
    <property type="entry name" value="DSS1_SEM1"/>
    <property type="match status" value="1"/>
</dbReference>
<dbReference type="InterPro" id="IPR007834">
    <property type="entry name" value="DSS1_SEM1"/>
</dbReference>
<protein>
    <submittedName>
        <fullName evidence="3">Uncharacterized protein</fullName>
    </submittedName>
</protein>
<dbReference type="GO" id="GO:0006406">
    <property type="term" value="P:mRNA export from nucleus"/>
    <property type="evidence" value="ECO:0007669"/>
    <property type="project" value="InterPro"/>
</dbReference>
<dbReference type="GO" id="GO:0043248">
    <property type="term" value="P:proteasome assembly"/>
    <property type="evidence" value="ECO:0007669"/>
    <property type="project" value="InterPro"/>
</dbReference>
<feature type="compositionally biased region" description="Basic and acidic residues" evidence="2">
    <location>
        <begin position="1"/>
        <end position="12"/>
    </location>
</feature>
<feature type="compositionally biased region" description="Low complexity" evidence="2">
    <location>
        <begin position="17"/>
        <end position="26"/>
    </location>
</feature>
<accession>A0A9C7Q148</accession>
<reference evidence="3" key="2">
    <citation type="submission" date="2022-01" db="EMBL/GenBank/DDBJ databases">
        <authorList>
            <person name="Hirooka S."/>
            <person name="Miyagishima S.Y."/>
        </authorList>
    </citation>
    <scope>NUCLEOTIDE SEQUENCE</scope>
    <source>
        <strain evidence="3">NBRC 102759</strain>
    </source>
</reference>
<organism evidence="3 4">
    <name type="scientific">Galdieria partita</name>
    <dbReference type="NCBI Taxonomy" id="83374"/>
    <lineage>
        <taxon>Eukaryota</taxon>
        <taxon>Rhodophyta</taxon>
        <taxon>Bangiophyceae</taxon>
        <taxon>Galdieriales</taxon>
        <taxon>Galdieriaceae</taxon>
        <taxon>Galdieria</taxon>
    </lineage>
</organism>
<sequence length="88" mass="10398">MTSEIPPKEMHQETSQNTTTETGNEVEVLEDDDEFEEFDDEEWTLQNEEGAVEEQEWEEDWDDEAADDEFIVQLRTELRNQGVLKEES</sequence>
<dbReference type="GO" id="GO:0008541">
    <property type="term" value="C:proteasome regulatory particle, lid subcomplex"/>
    <property type="evidence" value="ECO:0007669"/>
    <property type="project" value="InterPro"/>
</dbReference>
<dbReference type="Proteomes" id="UP001061958">
    <property type="component" value="Unassembled WGS sequence"/>
</dbReference>
<reference evidence="3" key="1">
    <citation type="journal article" date="2022" name="Proc. Natl. Acad. Sci. U.S.A.">
        <title>Life cycle and functional genomics of the unicellular red alga Galdieria for elucidating algal and plant evolution and industrial use.</title>
        <authorList>
            <person name="Hirooka S."/>
            <person name="Itabashi T."/>
            <person name="Ichinose T.M."/>
            <person name="Onuma R."/>
            <person name="Fujiwara T."/>
            <person name="Yamashita S."/>
            <person name="Jong L.W."/>
            <person name="Tomita R."/>
            <person name="Iwane A.H."/>
            <person name="Miyagishima S.Y."/>
        </authorList>
    </citation>
    <scope>NUCLEOTIDE SEQUENCE</scope>
    <source>
        <strain evidence="3">NBRC 102759</strain>
    </source>
</reference>
<dbReference type="GO" id="GO:0000724">
    <property type="term" value="P:double-strand break repair via homologous recombination"/>
    <property type="evidence" value="ECO:0007669"/>
    <property type="project" value="TreeGrafter"/>
</dbReference>
<dbReference type="SMART" id="SM01385">
    <property type="entry name" value="DSS1_SEM1"/>
    <property type="match status" value="1"/>
</dbReference>
<evidence type="ECO:0000256" key="1">
    <source>
        <dbReference type="ARBA" id="ARBA00034491"/>
    </source>
</evidence>
<keyword evidence="4" id="KW-1185">Reference proteome</keyword>
<evidence type="ECO:0000256" key="2">
    <source>
        <dbReference type="SAM" id="MobiDB-lite"/>
    </source>
</evidence>
<proteinExistence type="inferred from homology"/>
<gene>
    <name evidence="3" type="ORF">GpartN1_g5741.t1</name>
</gene>
<feature type="region of interest" description="Disordered" evidence="2">
    <location>
        <begin position="1"/>
        <end position="26"/>
    </location>
</feature>
<dbReference type="PANTHER" id="PTHR16771:SF0">
    <property type="entry name" value="26S PROTEASOME COMPLEX SUBUNIT SEM1"/>
    <property type="match status" value="1"/>
</dbReference>
<name>A0A9C7Q148_9RHOD</name>
<comment type="similarity">
    <text evidence="1">Belongs to the DSS1/SEM1 family.</text>
</comment>
<dbReference type="PANTHER" id="PTHR16771">
    <property type="entry name" value="26 PROTEASOME COMPLEX SUBUNIT DSS1"/>
    <property type="match status" value="1"/>
</dbReference>